<comment type="caution">
    <text evidence="2">The sequence shown here is derived from an EMBL/GenBank/DDBJ whole genome shotgun (WGS) entry which is preliminary data.</text>
</comment>
<feature type="compositionally biased region" description="Basic and acidic residues" evidence="1">
    <location>
        <begin position="14"/>
        <end position="34"/>
    </location>
</feature>
<proteinExistence type="predicted"/>
<reference evidence="2 3" key="1">
    <citation type="submission" date="2019-05" db="EMBL/GenBank/DDBJ databases">
        <title>Another draft genome of Portunus trituberculatus and its Hox gene families provides insights of decapod evolution.</title>
        <authorList>
            <person name="Jeong J.-H."/>
            <person name="Song I."/>
            <person name="Kim S."/>
            <person name="Choi T."/>
            <person name="Kim D."/>
            <person name="Ryu S."/>
            <person name="Kim W."/>
        </authorList>
    </citation>
    <scope>NUCLEOTIDE SEQUENCE [LARGE SCALE GENOMIC DNA]</scope>
    <source>
        <tissue evidence="2">Muscle</tissue>
    </source>
</reference>
<gene>
    <name evidence="2" type="ORF">E2C01_040821</name>
</gene>
<dbReference type="AlphaFoldDB" id="A0A5B7FNP8"/>
<dbReference type="EMBL" id="VSRR010007544">
    <property type="protein sequence ID" value="MPC47086.1"/>
    <property type="molecule type" value="Genomic_DNA"/>
</dbReference>
<feature type="compositionally biased region" description="Acidic residues" evidence="1">
    <location>
        <begin position="45"/>
        <end position="68"/>
    </location>
</feature>
<keyword evidence="3" id="KW-1185">Reference proteome</keyword>
<dbReference type="Proteomes" id="UP000324222">
    <property type="component" value="Unassembled WGS sequence"/>
</dbReference>
<name>A0A5B7FNP8_PORTR</name>
<sequence>MEKVGKAGSQGRMVGREDRRKERWEGLEGERWVEKGGTVSGMVKEEEEEEEEKEKEEEEEEEEEEEKG</sequence>
<evidence type="ECO:0000256" key="1">
    <source>
        <dbReference type="SAM" id="MobiDB-lite"/>
    </source>
</evidence>
<evidence type="ECO:0000313" key="2">
    <source>
        <dbReference type="EMBL" id="MPC47086.1"/>
    </source>
</evidence>
<organism evidence="2 3">
    <name type="scientific">Portunus trituberculatus</name>
    <name type="common">Swimming crab</name>
    <name type="synonym">Neptunus trituberculatus</name>
    <dbReference type="NCBI Taxonomy" id="210409"/>
    <lineage>
        <taxon>Eukaryota</taxon>
        <taxon>Metazoa</taxon>
        <taxon>Ecdysozoa</taxon>
        <taxon>Arthropoda</taxon>
        <taxon>Crustacea</taxon>
        <taxon>Multicrustacea</taxon>
        <taxon>Malacostraca</taxon>
        <taxon>Eumalacostraca</taxon>
        <taxon>Eucarida</taxon>
        <taxon>Decapoda</taxon>
        <taxon>Pleocyemata</taxon>
        <taxon>Brachyura</taxon>
        <taxon>Eubrachyura</taxon>
        <taxon>Portunoidea</taxon>
        <taxon>Portunidae</taxon>
        <taxon>Portuninae</taxon>
        <taxon>Portunus</taxon>
    </lineage>
</organism>
<evidence type="ECO:0000313" key="3">
    <source>
        <dbReference type="Proteomes" id="UP000324222"/>
    </source>
</evidence>
<accession>A0A5B7FNP8</accession>
<feature type="region of interest" description="Disordered" evidence="1">
    <location>
        <begin position="1"/>
        <end position="68"/>
    </location>
</feature>
<protein>
    <submittedName>
        <fullName evidence="2">Uncharacterized protein</fullName>
    </submittedName>
</protein>